<evidence type="ECO:0000256" key="1">
    <source>
        <dbReference type="SAM" id="MobiDB-lite"/>
    </source>
</evidence>
<gene>
    <name evidence="2" type="ORF">TR150533</name>
</gene>
<dbReference type="SUPFAM" id="SSF48371">
    <property type="entry name" value="ARM repeat"/>
    <property type="match status" value="1"/>
</dbReference>
<dbReference type="PANTHER" id="PTHR21344:SF1">
    <property type="entry name" value="RAL GTPASE-ACTIVATING PROTEIN SUBUNIT BETA"/>
    <property type="match status" value="1"/>
</dbReference>
<name>A0A0X3PPF7_SCHSO</name>
<dbReference type="GO" id="GO:0051056">
    <property type="term" value="P:regulation of small GTPase mediated signal transduction"/>
    <property type="evidence" value="ECO:0007669"/>
    <property type="project" value="InterPro"/>
</dbReference>
<evidence type="ECO:0008006" key="3">
    <source>
        <dbReference type="Google" id="ProtNLM"/>
    </source>
</evidence>
<dbReference type="PANTHER" id="PTHR21344">
    <property type="entry name" value="RAL GTPASE-ACTIVATING PROTEIN SUBUNIT BETA"/>
    <property type="match status" value="1"/>
</dbReference>
<feature type="region of interest" description="Disordered" evidence="1">
    <location>
        <begin position="316"/>
        <end position="340"/>
    </location>
</feature>
<protein>
    <recommendedName>
        <fullName evidence="3">Ral GTPase-activating protein subunit beta</fullName>
    </recommendedName>
</protein>
<organism evidence="2">
    <name type="scientific">Schistocephalus solidus</name>
    <name type="common">Tapeworm</name>
    <dbReference type="NCBI Taxonomy" id="70667"/>
    <lineage>
        <taxon>Eukaryota</taxon>
        <taxon>Metazoa</taxon>
        <taxon>Spiralia</taxon>
        <taxon>Lophotrochozoa</taxon>
        <taxon>Platyhelminthes</taxon>
        <taxon>Cestoda</taxon>
        <taxon>Eucestoda</taxon>
        <taxon>Diphyllobothriidea</taxon>
        <taxon>Diphyllobothriidae</taxon>
        <taxon>Schistocephalus</taxon>
    </lineage>
</organism>
<reference evidence="2" key="1">
    <citation type="submission" date="2016-01" db="EMBL/GenBank/DDBJ databases">
        <title>Reference transcriptome for the parasite Schistocephalus solidus: insights into the molecular evolution of parasitism.</title>
        <authorList>
            <person name="Hebert F.O."/>
            <person name="Grambauer S."/>
            <person name="Barber I."/>
            <person name="Landry C.R."/>
            <person name="Aubin-Horth N."/>
        </authorList>
    </citation>
    <scope>NUCLEOTIDE SEQUENCE</scope>
</reference>
<dbReference type="GO" id="GO:0005096">
    <property type="term" value="F:GTPase activator activity"/>
    <property type="evidence" value="ECO:0007669"/>
    <property type="project" value="InterPro"/>
</dbReference>
<dbReference type="InterPro" id="IPR016024">
    <property type="entry name" value="ARM-type_fold"/>
</dbReference>
<accession>A0A0X3PPF7</accession>
<dbReference type="SUPFAM" id="SSF111347">
    <property type="entry name" value="Rap/Ran-GAP"/>
    <property type="match status" value="1"/>
</dbReference>
<proteinExistence type="predicted"/>
<dbReference type="EMBL" id="GEEE01009394">
    <property type="protein sequence ID" value="JAP53831.1"/>
    <property type="molecule type" value="Transcribed_RNA"/>
</dbReference>
<sequence length="1716" mass="188993">MVEDWPSISSRIKDNIKNQQSLLSQFPADAASVITRNIVLSLSANCTCTSRMSDKGQPPAVQILAAAATANVSSEEHSGVKGISNLRSTDYSKNMQPSAPIEIQSKPFTVVLDTDADIEWVMQAINYGLTMPPQYWNIVAHSVHIYCDWLNCLLPADTLASSGSTRLPRAVIQNPALYASKILCSLCRFFTPRNSEFFQGEDSIQIFSLLNALPTEMPDTGCIGPVEDIIKNELASLGATSTASALQAAAAADTERWSLETYMPLATSIVRQVESVVYRSKILTPAIWSCLLEFGLAVNFSVLSLPAPMPLPPSLTAPPTAAGGGGATGPPSHTVSAVTNAPSTTGAISSSATGNQSVTVLLAQPFSHPGVRAALQLDCLLLSMLARIWFRGAVQQFPDLGYWDGLQWLFQLSRHRVSTVNHWTRQLGVFTFNILCQQLAAISMPPGFTVSKGSVTYGNGDSVLVRLPEMSVYHNFSTQNLLSEMRPELIKEYWFRLLHLFGNPADICHPSLVTHTAVFEQFRRWQGAARCRISAAFLPTIFHQAIRALSVVVDLFLGISPSLNLLPTFLGVPTNLYGPIDVTEHFRYATIRTPEVFSNVEPNKSPELNQEEEFHQTGQVATSEIALQIGVARQTNNDQLQHYHLRSTKETAPQQPPAVTDALALPEPRSQSFSKIVHSIGLSSQVIDGQELAAAWLQPDAIVSVFYNRPHVNSILKLVGSWLFEAASSGSSPSREGMIVSERTLQVDPVSFHVGRAEAVACLCRIFIYAKKGQVSLEQLTRFYLCLIRALSLEPVCEFLLSTVLIHCPDLLRCDLRAAHVVVPYLFNACCWVFRKQSIVRPEYISMALLRRAALHQIISMVCLLPQLDGLTFSDISPHITSSADQLTAKKLRIQVAWLLLELLGQESDSQNLRMILSAAFTLLQTLSGQELPSEDESVTRSLRSSSSHDEASEFHSLLLEKICSNLVERWRNDLTVSSFALEVLSGMSQSCVARPHPDGCKNCVRSICQFIASQCKREKKDHTRSVHSVIIHAYQCLASWLVAHASVMLSDPTILWSVIETTKLCIFGVASQATTVGGASGNSHTPDQAFPAPSKRVSEAAEQLLSILLSSVGNFPTPSGLDSNNARLTERHLVEMLTRREPQGNSRRQAPTSHHRHFRYFWDNASLMMGLLEEPTTTPVRTNNFITNRSGAVPQLFVDLPSVLVVLRGDTFGPQVWSCKPRFLPRTPPPVVTSAAVVSHEDSQMQPPVSFLESVYAVDAPVQRFSTKPMESRFLPHSKQNIPLVQADKVMPSLEVICPAGSKARSEVDLLKSFITREVERDAETHRKAKERRCKNIIVYMCEPQKIVTNSTSAHALLSHLGYVPVNRLLSAPSYRRSVTIPDTTSKQTSQVVPNPNSCGPAIRVPDLLCDLTPIPSETPNFRNRLDTFDSAILRTTSTLLVFYVRKGQTTLTSVIGNMQASWSHFPKQFGSFVRSLGWPVDSSTHCGWAANVASKPRSNNGRISSFDYTYSGNAKHVYPPDGSDYFMYWADVAVEFAAICPSNRTEFRSVQGPAINEAQSENSEAPGKVALLWLELWDDALWSTGDRNPLQLAISEQFACTDLILVHPLQNGLLRIGIVRSAFEAGPLFTGLVTSPHCLGNLVRSTVVNIARRRQLASDSFQPLQIRRLSRFKEIACNVMAAPDEISVVTPVKPSPVRANHTVSTVELIRWSTE</sequence>
<dbReference type="InterPro" id="IPR035974">
    <property type="entry name" value="Rap/Ran-GAP_sf"/>
</dbReference>
<dbReference type="InterPro" id="IPR039930">
    <property type="entry name" value="RALGAPB"/>
</dbReference>
<evidence type="ECO:0000313" key="2">
    <source>
        <dbReference type="EMBL" id="JAP53831.1"/>
    </source>
</evidence>